<reference evidence="3" key="1">
    <citation type="journal article" date="2019" name="Sci. Rep.">
        <title>Draft genome of Tanacetum cinerariifolium, the natural source of mosquito coil.</title>
        <authorList>
            <person name="Yamashiro T."/>
            <person name="Shiraishi A."/>
            <person name="Satake H."/>
            <person name="Nakayama K."/>
        </authorList>
    </citation>
    <scope>NUCLEOTIDE SEQUENCE</scope>
</reference>
<feature type="non-terminal residue" evidence="3">
    <location>
        <position position="1"/>
    </location>
</feature>
<gene>
    <name evidence="3" type="ORF">Tci_864721</name>
</gene>
<feature type="compositionally biased region" description="Polar residues" evidence="2">
    <location>
        <begin position="214"/>
        <end position="224"/>
    </location>
</feature>
<feature type="non-terminal residue" evidence="3">
    <location>
        <position position="251"/>
    </location>
</feature>
<comment type="caution">
    <text evidence="3">The sequence shown here is derived from an EMBL/GenBank/DDBJ whole genome shotgun (WGS) entry which is preliminary data.</text>
</comment>
<feature type="compositionally biased region" description="Polar residues" evidence="2">
    <location>
        <begin position="233"/>
        <end position="242"/>
    </location>
</feature>
<evidence type="ECO:0000256" key="2">
    <source>
        <dbReference type="SAM" id="MobiDB-lite"/>
    </source>
</evidence>
<organism evidence="3">
    <name type="scientific">Tanacetum cinerariifolium</name>
    <name type="common">Dalmatian daisy</name>
    <name type="synonym">Chrysanthemum cinerariifolium</name>
    <dbReference type="NCBI Taxonomy" id="118510"/>
    <lineage>
        <taxon>Eukaryota</taxon>
        <taxon>Viridiplantae</taxon>
        <taxon>Streptophyta</taxon>
        <taxon>Embryophyta</taxon>
        <taxon>Tracheophyta</taxon>
        <taxon>Spermatophyta</taxon>
        <taxon>Magnoliopsida</taxon>
        <taxon>eudicotyledons</taxon>
        <taxon>Gunneridae</taxon>
        <taxon>Pentapetalae</taxon>
        <taxon>asterids</taxon>
        <taxon>campanulids</taxon>
        <taxon>Asterales</taxon>
        <taxon>Asteraceae</taxon>
        <taxon>Asteroideae</taxon>
        <taxon>Anthemideae</taxon>
        <taxon>Anthemidinae</taxon>
        <taxon>Tanacetum</taxon>
    </lineage>
</organism>
<feature type="coiled-coil region" evidence="1">
    <location>
        <begin position="59"/>
        <end position="121"/>
    </location>
</feature>
<name>A0A699S5P6_TANCI</name>
<evidence type="ECO:0000313" key="3">
    <source>
        <dbReference type="EMBL" id="GFC92751.1"/>
    </source>
</evidence>
<feature type="region of interest" description="Disordered" evidence="2">
    <location>
        <begin position="211"/>
        <end position="251"/>
    </location>
</feature>
<keyword evidence="1" id="KW-0175">Coiled coil</keyword>
<dbReference type="AlphaFoldDB" id="A0A699S5P6"/>
<evidence type="ECO:0000256" key="1">
    <source>
        <dbReference type="SAM" id="Coils"/>
    </source>
</evidence>
<accession>A0A699S5P6</accession>
<protein>
    <submittedName>
        <fullName evidence="3">Uncharacterized protein</fullName>
    </submittedName>
</protein>
<dbReference type="EMBL" id="BKCJ011139290">
    <property type="protein sequence ID" value="GFC92751.1"/>
    <property type="molecule type" value="Genomic_DNA"/>
</dbReference>
<sequence length="251" mass="28378">PKAEEKSSKALMAIDGVGWDWSYMANQEDHALVADGQTPTEFALMANNENKVFDNSLCSKECRKNTESLNNKIDELKNDLYEANVYRHSYKLGIDQLEVRIAEYKEREVKYIKTIRSLERDKDCNLGKINKLTSDVETLQDEKDLVDGKLARLLKSSKDLEDIIESQRSEKVKEGLGYNVVPPPADLYLSPKKDLSWTGLPEFVDDTVIDYSRPSPTVASTSTEDQNKDTSTSKETASTNPSKPFIKFVKP</sequence>
<proteinExistence type="predicted"/>